<evidence type="ECO:0000313" key="2">
    <source>
        <dbReference type="EMBL" id="SVC63199.1"/>
    </source>
</evidence>
<gene>
    <name evidence="2" type="ORF">METZ01_LOCUS316053</name>
</gene>
<evidence type="ECO:0000259" key="1">
    <source>
        <dbReference type="Pfam" id="PF02543"/>
    </source>
</evidence>
<dbReference type="EMBL" id="UINC01101957">
    <property type="protein sequence ID" value="SVC63199.1"/>
    <property type="molecule type" value="Genomic_DNA"/>
</dbReference>
<dbReference type="GO" id="GO:0003824">
    <property type="term" value="F:catalytic activity"/>
    <property type="evidence" value="ECO:0007669"/>
    <property type="project" value="InterPro"/>
</dbReference>
<protein>
    <recommendedName>
        <fullName evidence="1">Carbamoyltransferase domain-containing protein</fullName>
    </recommendedName>
</protein>
<dbReference type="PANTHER" id="PTHR34847:SF1">
    <property type="entry name" value="NODULATION PROTEIN U"/>
    <property type="match status" value="1"/>
</dbReference>
<dbReference type="InterPro" id="IPR003696">
    <property type="entry name" value="Carbtransf_dom"/>
</dbReference>
<sequence length="212" mass="23767">MDKKPVWIAGIARGHNSGVCLLKDGEVVFAIEEERLTRRKYDGGPLASMVKILEYTDKIDFLVVAHTQNLKHTAGKIDFSGDDVYTGLARKLGLISRSDYDIYGDGHPQVIDLSHLHHKLHAACAFYRSGFDSAAALIIDGAGTFLEFNFYGAHKTFRLNDEGTLCFETESIFKCDYPSTFRTLYKHVGVRGPMTTSVTEDFSSKMYDEHEN</sequence>
<dbReference type="Pfam" id="PF02543">
    <property type="entry name" value="Carbam_trans_N"/>
    <property type="match status" value="1"/>
</dbReference>
<name>A0A382NPT4_9ZZZZ</name>
<feature type="domain" description="Carbamoyltransferase" evidence="1">
    <location>
        <begin position="8"/>
        <end position="69"/>
    </location>
</feature>
<organism evidence="2">
    <name type="scientific">marine metagenome</name>
    <dbReference type="NCBI Taxonomy" id="408172"/>
    <lineage>
        <taxon>unclassified sequences</taxon>
        <taxon>metagenomes</taxon>
        <taxon>ecological metagenomes</taxon>
    </lineage>
</organism>
<dbReference type="PANTHER" id="PTHR34847">
    <property type="entry name" value="NODULATION PROTEIN U"/>
    <property type="match status" value="1"/>
</dbReference>
<proteinExistence type="predicted"/>
<dbReference type="Gene3D" id="3.30.420.40">
    <property type="match status" value="2"/>
</dbReference>
<dbReference type="InterPro" id="IPR051338">
    <property type="entry name" value="NodU/CmcH_Carbamoyltrnsfr"/>
</dbReference>
<accession>A0A382NPT4</accession>
<reference evidence="2" key="1">
    <citation type="submission" date="2018-05" db="EMBL/GenBank/DDBJ databases">
        <authorList>
            <person name="Lanie J.A."/>
            <person name="Ng W.-L."/>
            <person name="Kazmierczak K.M."/>
            <person name="Andrzejewski T.M."/>
            <person name="Davidsen T.M."/>
            <person name="Wayne K.J."/>
            <person name="Tettelin H."/>
            <person name="Glass J.I."/>
            <person name="Rusch D."/>
            <person name="Podicherti R."/>
            <person name="Tsui H.-C.T."/>
            <person name="Winkler M.E."/>
        </authorList>
    </citation>
    <scope>NUCLEOTIDE SEQUENCE</scope>
</reference>
<dbReference type="AlphaFoldDB" id="A0A382NPT4"/>
<feature type="non-terminal residue" evidence="2">
    <location>
        <position position="212"/>
    </location>
</feature>
<feature type="non-terminal residue" evidence="2">
    <location>
        <position position="1"/>
    </location>
</feature>